<keyword evidence="3" id="KW-1185">Reference proteome</keyword>
<evidence type="ECO:0000313" key="3">
    <source>
        <dbReference type="Proteomes" id="UP000235786"/>
    </source>
</evidence>
<reference evidence="2 3" key="1">
    <citation type="submission" date="2016-04" db="EMBL/GenBank/DDBJ databases">
        <title>A degradative enzymes factory behind the ericoid mycorrhizal symbiosis.</title>
        <authorList>
            <consortium name="DOE Joint Genome Institute"/>
            <person name="Martino E."/>
            <person name="Morin E."/>
            <person name="Grelet G."/>
            <person name="Kuo A."/>
            <person name="Kohler A."/>
            <person name="Daghino S."/>
            <person name="Barry K."/>
            <person name="Choi C."/>
            <person name="Cichocki N."/>
            <person name="Clum A."/>
            <person name="Copeland A."/>
            <person name="Hainaut M."/>
            <person name="Haridas S."/>
            <person name="Labutti K."/>
            <person name="Lindquist E."/>
            <person name="Lipzen A."/>
            <person name="Khouja H.-R."/>
            <person name="Murat C."/>
            <person name="Ohm R."/>
            <person name="Olson A."/>
            <person name="Spatafora J."/>
            <person name="Veneault-Fourrey C."/>
            <person name="Henrissat B."/>
            <person name="Grigoriev I."/>
            <person name="Martin F."/>
            <person name="Perotto S."/>
        </authorList>
    </citation>
    <scope>NUCLEOTIDE SEQUENCE [LARGE SCALE GENOMIC DNA]</scope>
    <source>
        <strain evidence="2 3">F</strain>
    </source>
</reference>
<gene>
    <name evidence="2" type="ORF">L207DRAFT_506159</name>
</gene>
<dbReference type="GO" id="GO:0008168">
    <property type="term" value="F:methyltransferase activity"/>
    <property type="evidence" value="ECO:0007669"/>
    <property type="project" value="UniProtKB-KW"/>
</dbReference>
<dbReference type="STRING" id="1149755.A0A2J6S8P0"/>
<keyword evidence="2" id="KW-0489">Methyltransferase</keyword>
<dbReference type="GO" id="GO:0032259">
    <property type="term" value="P:methylation"/>
    <property type="evidence" value="ECO:0007669"/>
    <property type="project" value="UniProtKB-KW"/>
</dbReference>
<protein>
    <submittedName>
        <fullName evidence="2">S-adenosyl-L-methionine-dependent methyltransferase</fullName>
    </submittedName>
</protein>
<dbReference type="CDD" id="cd02440">
    <property type="entry name" value="AdoMet_MTases"/>
    <property type="match status" value="1"/>
</dbReference>
<dbReference type="AlphaFoldDB" id="A0A2J6S8P0"/>
<feature type="region of interest" description="Disordered" evidence="1">
    <location>
        <begin position="1"/>
        <end position="61"/>
    </location>
</feature>
<dbReference type="PANTHER" id="PTHR43591">
    <property type="entry name" value="METHYLTRANSFERASE"/>
    <property type="match status" value="1"/>
</dbReference>
<feature type="compositionally biased region" description="Acidic residues" evidence="1">
    <location>
        <begin position="19"/>
        <end position="29"/>
    </location>
</feature>
<evidence type="ECO:0000256" key="1">
    <source>
        <dbReference type="SAM" id="MobiDB-lite"/>
    </source>
</evidence>
<dbReference type="Proteomes" id="UP000235786">
    <property type="component" value="Unassembled WGS sequence"/>
</dbReference>
<dbReference type="Pfam" id="PF13489">
    <property type="entry name" value="Methyltransf_23"/>
    <property type="match status" value="1"/>
</dbReference>
<name>A0A2J6S8P0_HYAVF</name>
<sequence>MSEPNSAVPVSDKLIAPDAEIEENGEDSGEGSWETDSAPSLPSVDSHRDHGDADSAIGTLSDVTSTSSLRSSIYQHVEENGRTYHHYKQGKYNLPNDELERERLDLQHMMFFIALEEKLYLAPIGQNIHHALDIATGTGIWAIEFANLFPQAQVLGTDLSAIQPMYVPPNCSFEIDDAEDEWNFAQKFDFIHGRTLLSCFRDPKHVLSESFKSLNPGGYLELQDVIYPFDWIGPPPVESALYRWNQLCAEGSRKIGRPWTNVKNYKRWMDELGFEDVVEKTYYLPTNQWAKGSYLKQVGAYFEQDLLNGVEAMSLKVIGCLGWTAEQIRGFLVEVKEDVQNPKLTCYATVKVVYGRKPFPVEEPEA</sequence>
<dbReference type="SUPFAM" id="SSF53335">
    <property type="entry name" value="S-adenosyl-L-methionine-dependent methyltransferases"/>
    <property type="match status" value="1"/>
</dbReference>
<dbReference type="PANTHER" id="PTHR43591:SF102">
    <property type="entry name" value="S-ADENOSYL-L-METHIONINE-DEPENDENT METHYLTRANSFERASE"/>
    <property type="match status" value="1"/>
</dbReference>
<evidence type="ECO:0000313" key="2">
    <source>
        <dbReference type="EMBL" id="PMD47133.1"/>
    </source>
</evidence>
<dbReference type="EMBL" id="KZ613938">
    <property type="protein sequence ID" value="PMD47133.1"/>
    <property type="molecule type" value="Genomic_DNA"/>
</dbReference>
<dbReference type="Gene3D" id="3.40.50.150">
    <property type="entry name" value="Vaccinia Virus protein VP39"/>
    <property type="match status" value="1"/>
</dbReference>
<dbReference type="InterPro" id="IPR029063">
    <property type="entry name" value="SAM-dependent_MTases_sf"/>
</dbReference>
<accession>A0A2J6S8P0</accession>
<keyword evidence="2" id="KW-0808">Transferase</keyword>
<organism evidence="2 3">
    <name type="scientific">Hyaloscypha variabilis (strain UAMH 11265 / GT02V1 / F)</name>
    <name type="common">Meliniomyces variabilis</name>
    <dbReference type="NCBI Taxonomy" id="1149755"/>
    <lineage>
        <taxon>Eukaryota</taxon>
        <taxon>Fungi</taxon>
        <taxon>Dikarya</taxon>
        <taxon>Ascomycota</taxon>
        <taxon>Pezizomycotina</taxon>
        <taxon>Leotiomycetes</taxon>
        <taxon>Helotiales</taxon>
        <taxon>Hyaloscyphaceae</taxon>
        <taxon>Hyaloscypha</taxon>
        <taxon>Hyaloscypha variabilis</taxon>
    </lineage>
</organism>
<proteinExistence type="predicted"/>
<dbReference type="OrthoDB" id="2013972at2759"/>